<sequence length="328" mass="37285">MHICLLITFGSARFAASAVNQVSVSFCSFTEPSSFHNAEYPPGTMSKINFSQLRRTRFDELVNHFRLFYYKPLEQHTKTASSGLKQFNWTDPNNGIYPINRSFPLPGNTGLSESYLKKFNNAAAAAITTTTPAPMTNASSVPRTVITEHKYLKEDTGRAVGFQDSDILECIVQSCPKTLKKLFSTLFHDRDIMKDKFTVITISQKTENDMATFNINVKKERESLHQSFMEGAKIISDSLKELGFWADYLDTSTGKLFESPHPHEVMLETDERYRYLGFDIEDIICCHVISHHKWGTHAYVGCLFTNLPPDHPVLKDMYHKTITGKTRS</sequence>
<proteinExistence type="predicted"/>
<keyword evidence="3" id="KW-1185">Reference proteome</keyword>
<evidence type="ECO:0000313" key="2">
    <source>
        <dbReference type="EMBL" id="CAI9741665.1"/>
    </source>
</evidence>
<dbReference type="Proteomes" id="UP001162480">
    <property type="component" value="Chromosome 27"/>
</dbReference>
<dbReference type="Pfam" id="PF10229">
    <property type="entry name" value="MMADHC"/>
    <property type="match status" value="1"/>
</dbReference>
<feature type="signal peptide" evidence="1">
    <location>
        <begin position="1"/>
        <end position="17"/>
    </location>
</feature>
<protein>
    <submittedName>
        <fullName evidence="2">Trafficking mitochondrial-like</fullName>
    </submittedName>
</protein>
<reference evidence="2" key="1">
    <citation type="submission" date="2023-08" db="EMBL/GenBank/DDBJ databases">
        <authorList>
            <person name="Alioto T."/>
            <person name="Alioto T."/>
            <person name="Gomez Garrido J."/>
        </authorList>
    </citation>
    <scope>NUCLEOTIDE SEQUENCE</scope>
</reference>
<feature type="chain" id="PRO_5041325821" evidence="1">
    <location>
        <begin position="18"/>
        <end position="328"/>
    </location>
</feature>
<organism evidence="2 3">
    <name type="scientific">Octopus vulgaris</name>
    <name type="common">Common octopus</name>
    <dbReference type="NCBI Taxonomy" id="6645"/>
    <lineage>
        <taxon>Eukaryota</taxon>
        <taxon>Metazoa</taxon>
        <taxon>Spiralia</taxon>
        <taxon>Lophotrochozoa</taxon>
        <taxon>Mollusca</taxon>
        <taxon>Cephalopoda</taxon>
        <taxon>Coleoidea</taxon>
        <taxon>Octopodiformes</taxon>
        <taxon>Octopoda</taxon>
        <taxon>Incirrata</taxon>
        <taxon>Octopodidae</taxon>
        <taxon>Octopus</taxon>
    </lineage>
</organism>
<dbReference type="GO" id="GO:0009235">
    <property type="term" value="P:cobalamin metabolic process"/>
    <property type="evidence" value="ECO:0007669"/>
    <property type="project" value="InterPro"/>
</dbReference>
<keyword evidence="1" id="KW-0732">Signal</keyword>
<evidence type="ECO:0000313" key="3">
    <source>
        <dbReference type="Proteomes" id="UP001162480"/>
    </source>
</evidence>
<name>A0AA36FJU5_OCTVU</name>
<dbReference type="AlphaFoldDB" id="A0AA36FJU5"/>
<dbReference type="PANTHER" id="PTHR13192">
    <property type="entry name" value="MY011 PROTEIN"/>
    <property type="match status" value="1"/>
</dbReference>
<dbReference type="GO" id="GO:0005739">
    <property type="term" value="C:mitochondrion"/>
    <property type="evidence" value="ECO:0007669"/>
    <property type="project" value="TreeGrafter"/>
</dbReference>
<evidence type="ECO:0000256" key="1">
    <source>
        <dbReference type="SAM" id="SignalP"/>
    </source>
</evidence>
<dbReference type="InterPro" id="IPR019362">
    <property type="entry name" value="MMADHC"/>
</dbReference>
<gene>
    <name evidence="2" type="ORF">OCTVUL_1B028112</name>
</gene>
<dbReference type="PANTHER" id="PTHR13192:SF3">
    <property type="entry name" value="COBALAMIN TRAFFICKING PROTEIN CBLD"/>
    <property type="match status" value="1"/>
</dbReference>
<accession>A0AA36FJU5</accession>
<dbReference type="EMBL" id="OX597840">
    <property type="protein sequence ID" value="CAI9741665.1"/>
    <property type="molecule type" value="Genomic_DNA"/>
</dbReference>